<dbReference type="KEGG" id="aplc:110974557"/>
<evidence type="ECO:0000256" key="4">
    <source>
        <dbReference type="ARBA" id="ARBA00023155"/>
    </source>
</evidence>
<dbReference type="AlphaFoldDB" id="A0A8B7XMF1"/>
<dbReference type="GeneID" id="110974557"/>
<proteinExistence type="predicted"/>
<dbReference type="PRINTS" id="PR00024">
    <property type="entry name" value="HOMEOBOX"/>
</dbReference>
<dbReference type="GO" id="GO:0005634">
    <property type="term" value="C:nucleus"/>
    <property type="evidence" value="ECO:0007669"/>
    <property type="project" value="UniProtKB-SubCell"/>
</dbReference>
<dbReference type="PROSITE" id="PS00027">
    <property type="entry name" value="HOMEOBOX_1"/>
    <property type="match status" value="1"/>
</dbReference>
<protein>
    <submittedName>
        <fullName evidence="11">Homeobox protein Hox-A3a-like</fullName>
    </submittedName>
</protein>
<evidence type="ECO:0000256" key="5">
    <source>
        <dbReference type="ARBA" id="ARBA00023242"/>
    </source>
</evidence>
<evidence type="ECO:0000256" key="2">
    <source>
        <dbReference type="ARBA" id="ARBA00022473"/>
    </source>
</evidence>
<dbReference type="GO" id="GO:0000981">
    <property type="term" value="F:DNA-binding transcription factor activity, RNA polymerase II-specific"/>
    <property type="evidence" value="ECO:0007669"/>
    <property type="project" value="InterPro"/>
</dbReference>
<organism evidence="10 11">
    <name type="scientific">Acanthaster planci</name>
    <name type="common">Crown-of-thorns starfish</name>
    <dbReference type="NCBI Taxonomy" id="133434"/>
    <lineage>
        <taxon>Eukaryota</taxon>
        <taxon>Metazoa</taxon>
        <taxon>Echinodermata</taxon>
        <taxon>Eleutherozoa</taxon>
        <taxon>Asterozoa</taxon>
        <taxon>Asteroidea</taxon>
        <taxon>Valvatacea</taxon>
        <taxon>Valvatida</taxon>
        <taxon>Acanthasteridae</taxon>
        <taxon>Acanthaster</taxon>
    </lineage>
</organism>
<name>A0A8B7XMF1_ACAPL</name>
<evidence type="ECO:0000256" key="7">
    <source>
        <dbReference type="RuleBase" id="RU000682"/>
    </source>
</evidence>
<feature type="region of interest" description="Disordered" evidence="8">
    <location>
        <begin position="63"/>
        <end position="141"/>
    </location>
</feature>
<dbReference type="SMART" id="SM00389">
    <property type="entry name" value="HOX"/>
    <property type="match status" value="1"/>
</dbReference>
<dbReference type="InterPro" id="IPR001356">
    <property type="entry name" value="HD"/>
</dbReference>
<dbReference type="Proteomes" id="UP000694845">
    <property type="component" value="Unplaced"/>
</dbReference>
<keyword evidence="10" id="KW-1185">Reference proteome</keyword>
<evidence type="ECO:0000259" key="9">
    <source>
        <dbReference type="PROSITE" id="PS50071"/>
    </source>
</evidence>
<dbReference type="PROSITE" id="PS00032">
    <property type="entry name" value="ANTENNAPEDIA"/>
    <property type="match status" value="1"/>
</dbReference>
<dbReference type="RefSeq" id="XP_022081988.1">
    <property type="nucleotide sequence ID" value="XM_022226296.1"/>
</dbReference>
<comment type="subcellular location">
    <subcellularLocation>
        <location evidence="1 6 7">Nucleus</location>
    </subcellularLocation>
</comment>
<dbReference type="Gene3D" id="1.10.10.60">
    <property type="entry name" value="Homeodomain-like"/>
    <property type="match status" value="1"/>
</dbReference>
<keyword evidence="4 6" id="KW-0371">Homeobox</keyword>
<gene>
    <name evidence="11" type="primary">LOC110974557</name>
</gene>
<evidence type="ECO:0000256" key="6">
    <source>
        <dbReference type="PROSITE-ProRule" id="PRU00108"/>
    </source>
</evidence>
<dbReference type="CDD" id="cd00086">
    <property type="entry name" value="homeodomain"/>
    <property type="match status" value="1"/>
</dbReference>
<accession>A0A8B7XMF1</accession>
<dbReference type="PANTHER" id="PTHR45664">
    <property type="entry name" value="PROTEIN ZERKNUELLT 1-RELATED"/>
    <property type="match status" value="1"/>
</dbReference>
<evidence type="ECO:0000256" key="3">
    <source>
        <dbReference type="ARBA" id="ARBA00023125"/>
    </source>
</evidence>
<keyword evidence="5 6" id="KW-0539">Nucleus</keyword>
<dbReference type="PROSITE" id="PS50071">
    <property type="entry name" value="HOMEOBOX_2"/>
    <property type="match status" value="1"/>
</dbReference>
<dbReference type="GO" id="GO:0000978">
    <property type="term" value="F:RNA polymerase II cis-regulatory region sequence-specific DNA binding"/>
    <property type="evidence" value="ECO:0007669"/>
    <property type="project" value="TreeGrafter"/>
</dbReference>
<dbReference type="Pfam" id="PF00046">
    <property type="entry name" value="Homeodomain"/>
    <property type="match status" value="1"/>
</dbReference>
<evidence type="ECO:0000256" key="1">
    <source>
        <dbReference type="ARBA" id="ARBA00004123"/>
    </source>
</evidence>
<evidence type="ECO:0000256" key="8">
    <source>
        <dbReference type="SAM" id="MobiDB-lite"/>
    </source>
</evidence>
<dbReference type="InterPro" id="IPR017970">
    <property type="entry name" value="Homeobox_CS"/>
</dbReference>
<dbReference type="InterPro" id="IPR001827">
    <property type="entry name" value="Homeobox_Antennapedia_CS"/>
</dbReference>
<dbReference type="PANTHER" id="PTHR45664:SF18">
    <property type="entry name" value="HOMEOBOX PROTEIN HOX3"/>
    <property type="match status" value="1"/>
</dbReference>
<reference evidence="11" key="1">
    <citation type="submission" date="2025-08" db="UniProtKB">
        <authorList>
            <consortium name="RefSeq"/>
        </authorList>
    </citation>
    <scope>IDENTIFICATION</scope>
</reference>
<dbReference type="InterPro" id="IPR009057">
    <property type="entry name" value="Homeodomain-like_sf"/>
</dbReference>
<dbReference type="GO" id="GO:0048513">
    <property type="term" value="P:animal organ development"/>
    <property type="evidence" value="ECO:0007669"/>
    <property type="project" value="UniProtKB-ARBA"/>
</dbReference>
<evidence type="ECO:0000313" key="11">
    <source>
        <dbReference type="RefSeq" id="XP_022081988.1"/>
    </source>
</evidence>
<evidence type="ECO:0000313" key="10">
    <source>
        <dbReference type="Proteomes" id="UP000694845"/>
    </source>
</evidence>
<dbReference type="OMA" id="RRIEMAG"/>
<dbReference type="FunFam" id="1.10.10.60:FF:000176">
    <property type="entry name" value="pancreas/duodenum homeobox protein 1"/>
    <property type="match status" value="1"/>
</dbReference>
<sequence length="324" mass="35238">MNSMHSSFYDTAQIAGEFYHGATATESAPAACRSTSTSDGFGYAQNPRFYNMYYNSSAGTGEGYPHHQATEPVSIPGLSVPPPPSAEQGCYGNLLSEAAAASATRNHRPPSNGSSDSVDDNEGGEGLRKENSSRGAGAGLSKKIYPWMTESRQNVKQKVTSASEKKKQLEIAASKRNRTAFTSAQLVELEKEFHFNRYLCRPRRIEMAGSLSLTERQIKIWFQNRRMKYKRDAKESERAERGIKVSDSVLARQSERSPRFIASTGSPLMLNYPGAAGGGGGVAAAGAASPCMDSRNFPHGGGIYNRFPYPQEQLMNASPRLTNL</sequence>
<keyword evidence="3 6" id="KW-0238">DNA-binding</keyword>
<feature type="DNA-binding region" description="Homeobox" evidence="6">
    <location>
        <begin position="174"/>
        <end position="233"/>
    </location>
</feature>
<feature type="domain" description="Homeobox" evidence="9">
    <location>
        <begin position="172"/>
        <end position="232"/>
    </location>
</feature>
<dbReference type="OrthoDB" id="6159439at2759"/>
<keyword evidence="2" id="KW-0217">Developmental protein</keyword>
<dbReference type="InterPro" id="IPR020479">
    <property type="entry name" value="HD_metazoa"/>
</dbReference>
<dbReference type="SUPFAM" id="SSF46689">
    <property type="entry name" value="Homeodomain-like"/>
    <property type="match status" value="1"/>
</dbReference>